<accession>A0A4Y2FEA6</accession>
<dbReference type="EMBL" id="BGPR01000872">
    <property type="protein sequence ID" value="GBM38579.1"/>
    <property type="molecule type" value="Genomic_DNA"/>
</dbReference>
<dbReference type="Proteomes" id="UP000499080">
    <property type="component" value="Unassembled WGS sequence"/>
</dbReference>
<dbReference type="AlphaFoldDB" id="A0A4Y2FEA6"/>
<name>A0A4Y2FEA6_ARAVE</name>
<evidence type="ECO:0000313" key="3">
    <source>
        <dbReference type="Proteomes" id="UP000499080"/>
    </source>
</evidence>
<evidence type="ECO:0000313" key="2">
    <source>
        <dbReference type="EMBL" id="GBM38579.1"/>
    </source>
</evidence>
<keyword evidence="3" id="KW-1185">Reference proteome</keyword>
<proteinExistence type="predicted"/>
<gene>
    <name evidence="2" type="ORF">AVEN_71686_1</name>
</gene>
<reference evidence="2 3" key="1">
    <citation type="journal article" date="2019" name="Sci. Rep.">
        <title>Orb-weaving spider Araneus ventricosus genome elucidates the spidroin gene catalogue.</title>
        <authorList>
            <person name="Kono N."/>
            <person name="Nakamura H."/>
            <person name="Ohtoshi R."/>
            <person name="Moran D.A.P."/>
            <person name="Shinohara A."/>
            <person name="Yoshida Y."/>
            <person name="Fujiwara M."/>
            <person name="Mori M."/>
            <person name="Tomita M."/>
            <person name="Arakawa K."/>
        </authorList>
    </citation>
    <scope>NUCLEOTIDE SEQUENCE [LARGE SCALE GENOMIC DNA]</scope>
</reference>
<evidence type="ECO:0000256" key="1">
    <source>
        <dbReference type="SAM" id="MobiDB-lite"/>
    </source>
</evidence>
<organism evidence="2 3">
    <name type="scientific">Araneus ventricosus</name>
    <name type="common">Orbweaver spider</name>
    <name type="synonym">Epeira ventricosa</name>
    <dbReference type="NCBI Taxonomy" id="182803"/>
    <lineage>
        <taxon>Eukaryota</taxon>
        <taxon>Metazoa</taxon>
        <taxon>Ecdysozoa</taxon>
        <taxon>Arthropoda</taxon>
        <taxon>Chelicerata</taxon>
        <taxon>Arachnida</taxon>
        <taxon>Araneae</taxon>
        <taxon>Araneomorphae</taxon>
        <taxon>Entelegynae</taxon>
        <taxon>Araneoidea</taxon>
        <taxon>Araneidae</taxon>
        <taxon>Araneus</taxon>
    </lineage>
</organism>
<protein>
    <submittedName>
        <fullName evidence="2">Uncharacterized protein</fullName>
    </submittedName>
</protein>
<feature type="region of interest" description="Disordered" evidence="1">
    <location>
        <begin position="1"/>
        <end position="41"/>
    </location>
</feature>
<sequence length="98" mass="11510">MAKRFERQSRNLQLTSHDISKPSCSQSTVSEHESEEEDISNENKIIDKNFNLEKQVLSNWQMRVNLKSTSLISDRYGVSDRCNRRDCIKRSAKCRPNY</sequence>
<comment type="caution">
    <text evidence="2">The sequence shown here is derived from an EMBL/GenBank/DDBJ whole genome shotgun (WGS) entry which is preliminary data.</text>
</comment>